<dbReference type="Pfam" id="PF00753">
    <property type="entry name" value="Lactamase_B"/>
    <property type="match status" value="1"/>
</dbReference>
<dbReference type="GO" id="GO:0046872">
    <property type="term" value="F:metal ion binding"/>
    <property type="evidence" value="ECO:0007669"/>
    <property type="project" value="UniProtKB-KW"/>
</dbReference>
<evidence type="ECO:0000256" key="5">
    <source>
        <dbReference type="ARBA" id="ARBA00022833"/>
    </source>
</evidence>
<feature type="domain" description="Metallo-beta-lactamase" evidence="6">
    <location>
        <begin position="59"/>
        <end position="271"/>
    </location>
</feature>
<keyword evidence="3" id="KW-0479">Metal-binding</keyword>
<dbReference type="InterPro" id="IPR001279">
    <property type="entry name" value="Metallo-B-lactamas"/>
</dbReference>
<gene>
    <name evidence="7" type="ORF">LTR97_000738</name>
</gene>
<dbReference type="PANTHER" id="PTHR42978">
    <property type="entry name" value="QUORUM-QUENCHING LACTONASE YTNP-RELATED-RELATED"/>
    <property type="match status" value="1"/>
</dbReference>
<dbReference type="InterPro" id="IPR036866">
    <property type="entry name" value="RibonucZ/Hydroxyglut_hydro"/>
</dbReference>
<evidence type="ECO:0000256" key="4">
    <source>
        <dbReference type="ARBA" id="ARBA00022801"/>
    </source>
</evidence>
<sequence length="287" mass="31954">MAAHIVSTAAVPAFNCPPGTRMHILNLGGMQCDDGFLLQGSNAGSAIERNPTNKFRELICIAGLIDHPDLGLTLFETGCAEDVSVAWPAPFSDAFPRTEYTEDMKLPNAIKAAGYDIKDVKAIVMGHLHLDHAGGLEHFMGTDVPIYVHEEEFKHACWAVGTKADFGVYLPGYLDLSKLKWTTFSDDHFDLCQGITLHFSPGHTPGLCIMQVNLEKDGVFIWTTDQYHVAENHDNNQPQGWLARDHNAWVKSHSMIKQLERLFKAKLIFGHDKAVAEKFMAAKKFYE</sequence>
<evidence type="ECO:0000313" key="8">
    <source>
        <dbReference type="Proteomes" id="UP001310594"/>
    </source>
</evidence>
<dbReference type="AlphaFoldDB" id="A0AAN8A6V9"/>
<evidence type="ECO:0000259" key="6">
    <source>
        <dbReference type="SMART" id="SM00849"/>
    </source>
</evidence>
<dbReference type="Gene3D" id="3.60.15.10">
    <property type="entry name" value="Ribonuclease Z/Hydroxyacylglutathione hydrolase-like"/>
    <property type="match status" value="1"/>
</dbReference>
<name>A0AAN8A6V9_9PEZI</name>
<comment type="cofactor">
    <cofactor evidence="1">
        <name>Zn(2+)</name>
        <dbReference type="ChEBI" id="CHEBI:29105"/>
    </cofactor>
</comment>
<organism evidence="7 8">
    <name type="scientific">Elasticomyces elasticus</name>
    <dbReference type="NCBI Taxonomy" id="574655"/>
    <lineage>
        <taxon>Eukaryota</taxon>
        <taxon>Fungi</taxon>
        <taxon>Dikarya</taxon>
        <taxon>Ascomycota</taxon>
        <taxon>Pezizomycotina</taxon>
        <taxon>Dothideomycetes</taxon>
        <taxon>Dothideomycetidae</taxon>
        <taxon>Mycosphaerellales</taxon>
        <taxon>Teratosphaeriaceae</taxon>
        <taxon>Elasticomyces</taxon>
    </lineage>
</organism>
<accession>A0AAN8A6V9</accession>
<dbReference type="Proteomes" id="UP001310594">
    <property type="component" value="Unassembled WGS sequence"/>
</dbReference>
<dbReference type="GO" id="GO:0016787">
    <property type="term" value="F:hydrolase activity"/>
    <property type="evidence" value="ECO:0007669"/>
    <property type="project" value="UniProtKB-KW"/>
</dbReference>
<dbReference type="EMBL" id="JAVRQU010000001">
    <property type="protein sequence ID" value="KAK5708198.1"/>
    <property type="molecule type" value="Genomic_DNA"/>
</dbReference>
<keyword evidence="4" id="KW-0378">Hydrolase</keyword>
<dbReference type="SUPFAM" id="SSF56281">
    <property type="entry name" value="Metallo-hydrolase/oxidoreductase"/>
    <property type="match status" value="1"/>
</dbReference>
<proteinExistence type="inferred from homology"/>
<evidence type="ECO:0000256" key="2">
    <source>
        <dbReference type="ARBA" id="ARBA00007749"/>
    </source>
</evidence>
<keyword evidence="5" id="KW-0862">Zinc</keyword>
<comment type="similarity">
    <text evidence="2">Belongs to the metallo-beta-lactamase superfamily.</text>
</comment>
<dbReference type="SMART" id="SM00849">
    <property type="entry name" value="Lactamase_B"/>
    <property type="match status" value="1"/>
</dbReference>
<dbReference type="InterPro" id="IPR051013">
    <property type="entry name" value="MBL_superfamily_lactonases"/>
</dbReference>
<evidence type="ECO:0000256" key="3">
    <source>
        <dbReference type="ARBA" id="ARBA00022723"/>
    </source>
</evidence>
<reference evidence="7" key="1">
    <citation type="submission" date="2023-08" db="EMBL/GenBank/DDBJ databases">
        <title>Black Yeasts Isolated from many extreme environments.</title>
        <authorList>
            <person name="Coleine C."/>
            <person name="Stajich J.E."/>
            <person name="Selbmann L."/>
        </authorList>
    </citation>
    <scope>NUCLEOTIDE SEQUENCE</scope>
    <source>
        <strain evidence="7">CCFEE 5810</strain>
    </source>
</reference>
<dbReference type="PANTHER" id="PTHR42978:SF2">
    <property type="entry name" value="102 KBASES UNSTABLE REGION: FROM 1 TO 119443"/>
    <property type="match status" value="1"/>
</dbReference>
<evidence type="ECO:0000313" key="7">
    <source>
        <dbReference type="EMBL" id="KAK5708198.1"/>
    </source>
</evidence>
<dbReference type="CDD" id="cd07729">
    <property type="entry name" value="AHL_lactonase_MBL-fold"/>
    <property type="match status" value="1"/>
</dbReference>
<protein>
    <recommendedName>
        <fullName evidence="6">Metallo-beta-lactamase domain-containing protein</fullName>
    </recommendedName>
</protein>
<comment type="caution">
    <text evidence="7">The sequence shown here is derived from an EMBL/GenBank/DDBJ whole genome shotgun (WGS) entry which is preliminary data.</text>
</comment>
<evidence type="ECO:0000256" key="1">
    <source>
        <dbReference type="ARBA" id="ARBA00001947"/>
    </source>
</evidence>